<dbReference type="InterPro" id="IPR023213">
    <property type="entry name" value="CAT-like_dom_sf"/>
</dbReference>
<protein>
    <submittedName>
        <fullName evidence="1">Uncharacterized protein</fullName>
    </submittedName>
</protein>
<gene>
    <name evidence="1" type="ORF">DSL92_07735</name>
</gene>
<evidence type="ECO:0000313" key="1">
    <source>
        <dbReference type="EMBL" id="RUA22110.1"/>
    </source>
</evidence>
<name>A0A432JGM0_9GAMM</name>
<dbReference type="Gene3D" id="3.30.559.10">
    <property type="entry name" value="Chloramphenicol acetyltransferase-like domain"/>
    <property type="match status" value="1"/>
</dbReference>
<dbReference type="AlphaFoldDB" id="A0A432JGM0"/>
<accession>A0A432JGM0</accession>
<proteinExistence type="predicted"/>
<organism evidence="1">
    <name type="scientific">Billgrantia gudaonensis</name>
    <dbReference type="NCBI Taxonomy" id="376427"/>
    <lineage>
        <taxon>Bacteria</taxon>
        <taxon>Pseudomonadati</taxon>
        <taxon>Pseudomonadota</taxon>
        <taxon>Gammaproteobacteria</taxon>
        <taxon>Oceanospirillales</taxon>
        <taxon>Halomonadaceae</taxon>
        <taxon>Billgrantia</taxon>
    </lineage>
</organism>
<comment type="caution">
    <text evidence="1">The sequence shown here is derived from an EMBL/GenBank/DDBJ whole genome shotgun (WGS) entry which is preliminary data.</text>
</comment>
<reference evidence="1" key="1">
    <citation type="submission" date="2018-12" db="EMBL/GenBank/DDBJ databases">
        <authorList>
            <person name="Jadhav K."/>
            <person name="Kushwaha B."/>
            <person name="Jadhav I."/>
        </authorList>
    </citation>
    <scope>NUCLEOTIDE SEQUENCE [LARGE SCALE GENOMIC DNA]</scope>
    <source>
        <strain evidence="1">SBS 10</strain>
    </source>
</reference>
<dbReference type="EMBL" id="RXHI01000024">
    <property type="protein sequence ID" value="RUA22110.1"/>
    <property type="molecule type" value="Genomic_DNA"/>
</dbReference>
<sequence length="232" mass="24823">MRNGRADRLAALPSHRADEWSVNLMMEELEQAYRDRVAGNQPTAAPALPFHEFALRQHAAGEPGTSRLLDGEVAAPGPAAAGGLGSYGAGGRTGVQRGAGWNSRWNATPLASTGCQAQRRLAVQRGLCGDCRFDPTPGGLDEIVIGTSASGRTDADFFDTIGYFTTVVAHRIGFPDTMTLAGLIEQVKYTINESMPVPTFPSTWSRRRWLPGRSADGIACSRLHPAACEEQV</sequence>
<dbReference type="SUPFAM" id="SSF52777">
    <property type="entry name" value="CoA-dependent acyltransferases"/>
    <property type="match status" value="2"/>
</dbReference>
<dbReference type="Gene3D" id="3.30.559.30">
    <property type="entry name" value="Nonribosomal peptide synthetase, condensation domain"/>
    <property type="match status" value="1"/>
</dbReference>